<gene>
    <name evidence="1" type="ORF">HPBE_LOCUS17845</name>
</gene>
<dbReference type="EMBL" id="UZAH01030296">
    <property type="protein sequence ID" value="VDP10031.1"/>
    <property type="molecule type" value="Genomic_DNA"/>
</dbReference>
<keyword evidence="2" id="KW-1185">Reference proteome</keyword>
<dbReference type="WBParaSite" id="HPBE_0001785001-mRNA-1">
    <property type="protein sequence ID" value="HPBE_0001785001-mRNA-1"/>
    <property type="gene ID" value="HPBE_0001785001"/>
</dbReference>
<reference evidence="1 2" key="1">
    <citation type="submission" date="2018-11" db="EMBL/GenBank/DDBJ databases">
        <authorList>
            <consortium name="Pathogen Informatics"/>
        </authorList>
    </citation>
    <scope>NUCLEOTIDE SEQUENCE [LARGE SCALE GENOMIC DNA]</scope>
</reference>
<dbReference type="AlphaFoldDB" id="A0A183G7R5"/>
<proteinExistence type="predicted"/>
<accession>A0A183G7R5</accession>
<evidence type="ECO:0000313" key="3">
    <source>
        <dbReference type="WBParaSite" id="HPBE_0001785001-mRNA-1"/>
    </source>
</evidence>
<dbReference type="Proteomes" id="UP000050761">
    <property type="component" value="Unassembled WGS sequence"/>
</dbReference>
<protein>
    <submittedName>
        <fullName evidence="1 3">Uncharacterized protein</fullName>
    </submittedName>
</protein>
<organism evidence="2 3">
    <name type="scientific">Heligmosomoides polygyrus</name>
    <name type="common">Parasitic roundworm</name>
    <dbReference type="NCBI Taxonomy" id="6339"/>
    <lineage>
        <taxon>Eukaryota</taxon>
        <taxon>Metazoa</taxon>
        <taxon>Ecdysozoa</taxon>
        <taxon>Nematoda</taxon>
        <taxon>Chromadorea</taxon>
        <taxon>Rhabditida</taxon>
        <taxon>Rhabditina</taxon>
        <taxon>Rhabditomorpha</taxon>
        <taxon>Strongyloidea</taxon>
        <taxon>Heligmosomidae</taxon>
        <taxon>Heligmosomoides</taxon>
    </lineage>
</organism>
<evidence type="ECO:0000313" key="2">
    <source>
        <dbReference type="Proteomes" id="UP000050761"/>
    </source>
</evidence>
<name>A0A183G7R5_HELPZ</name>
<sequence length="97" mass="10885">MSFATPEVELGKQRSQLPQLRFLEAIFREVAFQQRSEFMRTSADSLTHNFARSSALRTVLENDDRSVMNPKKEQPVQGSLNPLSPGPGVAAYLMFAI</sequence>
<evidence type="ECO:0000313" key="1">
    <source>
        <dbReference type="EMBL" id="VDP10031.1"/>
    </source>
</evidence>
<reference evidence="3" key="2">
    <citation type="submission" date="2019-09" db="UniProtKB">
        <authorList>
            <consortium name="WormBaseParasite"/>
        </authorList>
    </citation>
    <scope>IDENTIFICATION</scope>
</reference>
<accession>A0A3P8AHF0</accession>